<organism evidence="19 20">
    <name type="scientific">Gemmata massiliana</name>
    <dbReference type="NCBI Taxonomy" id="1210884"/>
    <lineage>
        <taxon>Bacteria</taxon>
        <taxon>Pseudomonadati</taxon>
        <taxon>Planctomycetota</taxon>
        <taxon>Planctomycetia</taxon>
        <taxon>Gemmatales</taxon>
        <taxon>Gemmataceae</taxon>
        <taxon>Gemmata</taxon>
    </lineage>
</organism>
<dbReference type="EMBL" id="LR593886">
    <property type="protein sequence ID" value="VTR90956.1"/>
    <property type="molecule type" value="Genomic_DNA"/>
</dbReference>
<evidence type="ECO:0000256" key="5">
    <source>
        <dbReference type="ARBA" id="ARBA00022763"/>
    </source>
</evidence>
<keyword evidence="4 13" id="KW-0547">Nucleotide-binding</keyword>
<dbReference type="InterPro" id="IPR001943">
    <property type="entry name" value="UVR_dom"/>
</dbReference>
<evidence type="ECO:0000256" key="3">
    <source>
        <dbReference type="ARBA" id="ARBA00022490"/>
    </source>
</evidence>
<evidence type="ECO:0000256" key="4">
    <source>
        <dbReference type="ARBA" id="ARBA00022741"/>
    </source>
</evidence>
<evidence type="ECO:0000256" key="14">
    <source>
        <dbReference type="RuleBase" id="RU003587"/>
    </source>
</evidence>
<evidence type="ECO:0000256" key="1">
    <source>
        <dbReference type="ARBA" id="ARBA00004496"/>
    </source>
</evidence>
<evidence type="ECO:0000256" key="7">
    <source>
        <dbReference type="ARBA" id="ARBA00022840"/>
    </source>
</evidence>
<dbReference type="RefSeq" id="WP_162666023.1">
    <property type="nucleotide sequence ID" value="NZ_LR593886.1"/>
</dbReference>
<dbReference type="PANTHER" id="PTHR24029">
    <property type="entry name" value="UVRABC SYSTEM PROTEIN B"/>
    <property type="match status" value="1"/>
</dbReference>
<dbReference type="AlphaFoldDB" id="A0A6P2CRJ9"/>
<dbReference type="GO" id="GO:0005737">
    <property type="term" value="C:cytoplasm"/>
    <property type="evidence" value="ECO:0007669"/>
    <property type="project" value="UniProtKB-SubCell"/>
</dbReference>
<dbReference type="GO" id="GO:0006289">
    <property type="term" value="P:nucleotide-excision repair"/>
    <property type="evidence" value="ECO:0007669"/>
    <property type="project" value="UniProtKB-UniRule"/>
</dbReference>
<feature type="domain" description="Helicase ATP-binding" evidence="17">
    <location>
        <begin position="26"/>
        <end position="158"/>
    </location>
</feature>
<dbReference type="Pfam" id="PF17757">
    <property type="entry name" value="UvrB_inter"/>
    <property type="match status" value="1"/>
</dbReference>
<dbReference type="PROSITE" id="PS51192">
    <property type="entry name" value="HELICASE_ATP_BIND_1"/>
    <property type="match status" value="1"/>
</dbReference>
<dbReference type="NCBIfam" id="NF003673">
    <property type="entry name" value="PRK05298.1"/>
    <property type="match status" value="1"/>
</dbReference>
<feature type="short sequence motif" description="Beta-hairpin" evidence="13">
    <location>
        <begin position="92"/>
        <end position="115"/>
    </location>
</feature>
<comment type="similarity">
    <text evidence="2 13 14">Belongs to the UvrB family.</text>
</comment>
<evidence type="ECO:0000256" key="12">
    <source>
        <dbReference type="ARBA" id="ARBA00029504"/>
    </source>
</evidence>
<feature type="domain" description="Helicase C-terminal" evidence="18">
    <location>
        <begin position="430"/>
        <end position="592"/>
    </location>
</feature>
<feature type="region of interest" description="Disordered" evidence="15">
    <location>
        <begin position="663"/>
        <end position="696"/>
    </location>
</feature>
<keyword evidence="19" id="KW-0347">Helicase</keyword>
<comment type="function">
    <text evidence="13">The UvrABC repair system catalyzes the recognition and processing of DNA lesions. A damage recognition complex composed of 2 UvrA and 2 UvrB subunits scans DNA for abnormalities. Upon binding of the UvrA(2)B(2) complex to a putative damaged site, the DNA wraps around one UvrB monomer. DNA wrap is dependent on ATP binding by UvrB and probably causes local melting of the DNA helix, facilitating insertion of UvrB beta-hairpin between the DNA strands. Then UvrB probes one DNA strand for the presence of a lesion. If a lesion is found the UvrA subunits dissociate and the UvrB-DNA preincision complex is formed. This complex is subsequently bound by UvrC and the second UvrB is released. If no lesion is found, the DNA wraps around the other UvrB subunit that will check the other stand for damage.</text>
</comment>
<dbReference type="InterPro" id="IPR027417">
    <property type="entry name" value="P-loop_NTPase"/>
</dbReference>
<dbReference type="SUPFAM" id="SSF46600">
    <property type="entry name" value="C-terminal UvrC-binding domain of UvrB"/>
    <property type="match status" value="1"/>
</dbReference>
<dbReference type="CDD" id="cd17916">
    <property type="entry name" value="DEXHc_UvrB"/>
    <property type="match status" value="1"/>
</dbReference>
<gene>
    <name evidence="13" type="primary">uvrB</name>
    <name evidence="19" type="ORF">SOIL9_67580</name>
</gene>
<dbReference type="GO" id="GO:0004386">
    <property type="term" value="F:helicase activity"/>
    <property type="evidence" value="ECO:0007669"/>
    <property type="project" value="UniProtKB-KW"/>
</dbReference>
<dbReference type="SUPFAM" id="SSF52540">
    <property type="entry name" value="P-loop containing nucleoside triphosphate hydrolases"/>
    <property type="match status" value="2"/>
</dbReference>
<dbReference type="InterPro" id="IPR004807">
    <property type="entry name" value="UvrB"/>
</dbReference>
<feature type="compositionally biased region" description="Basic residues" evidence="15">
    <location>
        <begin position="685"/>
        <end position="696"/>
    </location>
</feature>
<name>A0A6P2CRJ9_9BACT</name>
<evidence type="ECO:0000256" key="2">
    <source>
        <dbReference type="ARBA" id="ARBA00008533"/>
    </source>
</evidence>
<keyword evidence="7 13" id="KW-0067">ATP-binding</keyword>
<reference evidence="19 20" key="1">
    <citation type="submission" date="2019-05" db="EMBL/GenBank/DDBJ databases">
        <authorList>
            <consortium name="Science for Life Laboratories"/>
        </authorList>
    </citation>
    <scope>NUCLEOTIDE SEQUENCE [LARGE SCALE GENOMIC DNA]</scope>
    <source>
        <strain evidence="19">Soil9</strain>
    </source>
</reference>
<dbReference type="GO" id="GO:0005524">
    <property type="term" value="F:ATP binding"/>
    <property type="evidence" value="ECO:0007669"/>
    <property type="project" value="UniProtKB-UniRule"/>
</dbReference>
<evidence type="ECO:0000256" key="11">
    <source>
        <dbReference type="ARBA" id="ARBA00026033"/>
    </source>
</evidence>
<comment type="subunit">
    <text evidence="11 13 14">Forms a heterotetramer with UvrA during the search for lesions. Interacts with UvrC in an incision complex.</text>
</comment>
<dbReference type="Pfam" id="PF00271">
    <property type="entry name" value="Helicase_C"/>
    <property type="match status" value="1"/>
</dbReference>
<dbReference type="GO" id="GO:0016887">
    <property type="term" value="F:ATP hydrolysis activity"/>
    <property type="evidence" value="ECO:0007669"/>
    <property type="project" value="InterPro"/>
</dbReference>
<dbReference type="GO" id="GO:0009432">
    <property type="term" value="P:SOS response"/>
    <property type="evidence" value="ECO:0007669"/>
    <property type="project" value="UniProtKB-UniRule"/>
</dbReference>
<dbReference type="PANTHER" id="PTHR24029:SF0">
    <property type="entry name" value="UVRABC SYSTEM PROTEIN B"/>
    <property type="match status" value="1"/>
</dbReference>
<dbReference type="Gene3D" id="3.40.50.300">
    <property type="entry name" value="P-loop containing nucleotide triphosphate hydrolases"/>
    <property type="match status" value="3"/>
</dbReference>
<dbReference type="SMART" id="SM00490">
    <property type="entry name" value="HELICc"/>
    <property type="match status" value="1"/>
</dbReference>
<dbReference type="GO" id="GO:0009381">
    <property type="term" value="F:excinuclease ABC activity"/>
    <property type="evidence" value="ECO:0007669"/>
    <property type="project" value="UniProtKB-UniRule"/>
</dbReference>
<evidence type="ECO:0000313" key="20">
    <source>
        <dbReference type="Proteomes" id="UP000464178"/>
    </source>
</evidence>
<dbReference type="InterPro" id="IPR001650">
    <property type="entry name" value="Helicase_C-like"/>
</dbReference>
<comment type="domain">
    <text evidence="13">The beta-hairpin motif is involved in DNA binding.</text>
</comment>
<evidence type="ECO:0000256" key="15">
    <source>
        <dbReference type="SAM" id="MobiDB-lite"/>
    </source>
</evidence>
<evidence type="ECO:0000313" key="19">
    <source>
        <dbReference type="EMBL" id="VTR90956.1"/>
    </source>
</evidence>
<evidence type="ECO:0000259" key="18">
    <source>
        <dbReference type="PROSITE" id="PS51194"/>
    </source>
</evidence>
<keyword evidence="10 13" id="KW-0742">SOS response</keyword>
<dbReference type="InterPro" id="IPR036876">
    <property type="entry name" value="UVR_dom_sf"/>
</dbReference>
<dbReference type="InterPro" id="IPR024759">
    <property type="entry name" value="UvrB_YAD/RRR_dom"/>
</dbReference>
<evidence type="ECO:0000256" key="6">
    <source>
        <dbReference type="ARBA" id="ARBA00022769"/>
    </source>
</evidence>
<dbReference type="InterPro" id="IPR041471">
    <property type="entry name" value="UvrB_inter"/>
</dbReference>
<accession>A0A6P2CRJ9</accession>
<comment type="subcellular location">
    <subcellularLocation>
        <location evidence="1 13 14">Cytoplasm</location>
    </subcellularLocation>
</comment>
<dbReference type="InterPro" id="IPR006935">
    <property type="entry name" value="Helicase/UvrB_N"/>
</dbReference>
<feature type="binding site" evidence="13">
    <location>
        <begin position="39"/>
        <end position="46"/>
    </location>
    <ligand>
        <name>ATP</name>
        <dbReference type="ChEBI" id="CHEBI:30616"/>
    </ligand>
</feature>
<feature type="domain" description="UVR" evidence="16">
    <location>
        <begin position="623"/>
        <end position="658"/>
    </location>
</feature>
<dbReference type="GO" id="GO:0009380">
    <property type="term" value="C:excinuclease repair complex"/>
    <property type="evidence" value="ECO:0007669"/>
    <property type="project" value="InterPro"/>
</dbReference>
<keyword evidence="19" id="KW-0378">Hydrolase</keyword>
<dbReference type="Proteomes" id="UP000464178">
    <property type="component" value="Chromosome"/>
</dbReference>
<keyword evidence="6 13" id="KW-0228">DNA excision</keyword>
<dbReference type="GO" id="GO:0003677">
    <property type="term" value="F:DNA binding"/>
    <property type="evidence" value="ECO:0007669"/>
    <property type="project" value="UniProtKB-UniRule"/>
</dbReference>
<dbReference type="Pfam" id="PF12344">
    <property type="entry name" value="UvrB"/>
    <property type="match status" value="1"/>
</dbReference>
<dbReference type="KEGG" id="gms:SOIL9_67580"/>
<dbReference type="CDD" id="cd18790">
    <property type="entry name" value="SF2_C_UvrB"/>
    <property type="match status" value="1"/>
</dbReference>
<evidence type="ECO:0000256" key="10">
    <source>
        <dbReference type="ARBA" id="ARBA00023236"/>
    </source>
</evidence>
<dbReference type="Pfam" id="PF04851">
    <property type="entry name" value="ResIII"/>
    <property type="match status" value="1"/>
</dbReference>
<evidence type="ECO:0000259" key="16">
    <source>
        <dbReference type="PROSITE" id="PS50151"/>
    </source>
</evidence>
<keyword evidence="8 13" id="KW-0267">Excision nuclease</keyword>
<keyword evidence="9 13" id="KW-0234">DNA repair</keyword>
<evidence type="ECO:0000256" key="9">
    <source>
        <dbReference type="ARBA" id="ARBA00023204"/>
    </source>
</evidence>
<keyword evidence="20" id="KW-1185">Reference proteome</keyword>
<sequence>MAAKFQLTSQYAPAGDQPKAIEQLTQGFANGKKVQVLLGATGTGKTFTASCMIEKLQKPTLVLAHNKTLAAQLYKEFKGFFKNNAVHYFVSYYDYYQPEAYIPQRDIYIEKDSSINENIDRLRLAATSALVSREDVIIVASVSCIYGLGSPSDYKRMMVYIQKGETLDRDNTLLRLIDVQYKRNDIAFERGTVRVRGDTIDVWPASEEFAYRIELFGDEVETLSVIHPLTGETIKPLDELYIYPAKHFVTPEERVQAAVKGIEDELNARLEQFKNEGKILEMERLKARCRYDLDMLREVGYCSGIENYARWFSGRAPGEPPYTLIDFFPEDFLLVVDESHVTLPQVRGMYFGDRSRKETLVEHGFRLPSALDNRPLKFDEFEGRMKQCLCLSATPGPYELEKVGGEVVEQVIRPTGLVDPVIHVKPARGQVKDLEAEVRARAAKGERALVTVLTKRMAEDLTTYFRDAGMRCKWLHSELDAIERITVLRELREGQFDVLVGVNLLREGLDLPEVSLVAILDADKEGFLRSDKSLIQTMGRAARNVNAEVVLYADVVTDSMSRAMNETNRRRVIQLAYNVEHNITPTTVKTAIKNEIEDEIEAHQMAQAAATGSTAAAEDYVTVEYVQSLYEEMLEAAKTLDFERAQALRDQIVKLEGELKKKHGTAAPPSVLGNKSVPVSQPAGAKRKSKWKKGGA</sequence>
<dbReference type="NCBIfam" id="TIGR00631">
    <property type="entry name" value="uvrb"/>
    <property type="match status" value="1"/>
</dbReference>
<dbReference type="Gene3D" id="4.10.860.10">
    <property type="entry name" value="UVR domain"/>
    <property type="match status" value="1"/>
</dbReference>
<dbReference type="HAMAP" id="MF_00204">
    <property type="entry name" value="UvrB"/>
    <property type="match status" value="1"/>
</dbReference>
<dbReference type="Pfam" id="PF02151">
    <property type="entry name" value="UVR"/>
    <property type="match status" value="1"/>
</dbReference>
<dbReference type="PROSITE" id="PS50151">
    <property type="entry name" value="UVR"/>
    <property type="match status" value="1"/>
</dbReference>
<evidence type="ECO:0000259" key="17">
    <source>
        <dbReference type="PROSITE" id="PS51192"/>
    </source>
</evidence>
<protein>
    <recommendedName>
        <fullName evidence="12 13">UvrABC system protein B</fullName>
        <shortName evidence="13">Protein UvrB</shortName>
    </recommendedName>
    <alternativeName>
        <fullName evidence="13">Excinuclease ABC subunit B</fullName>
    </alternativeName>
</protein>
<proteinExistence type="inferred from homology"/>
<evidence type="ECO:0000256" key="13">
    <source>
        <dbReference type="HAMAP-Rule" id="MF_00204"/>
    </source>
</evidence>
<keyword evidence="3 13" id="KW-0963">Cytoplasm</keyword>
<dbReference type="InterPro" id="IPR014001">
    <property type="entry name" value="Helicase_ATP-bd"/>
</dbReference>
<evidence type="ECO:0000256" key="8">
    <source>
        <dbReference type="ARBA" id="ARBA00022881"/>
    </source>
</evidence>
<dbReference type="SMART" id="SM00487">
    <property type="entry name" value="DEXDc"/>
    <property type="match status" value="1"/>
</dbReference>
<dbReference type="PROSITE" id="PS51194">
    <property type="entry name" value="HELICASE_CTER"/>
    <property type="match status" value="1"/>
</dbReference>
<keyword evidence="5 13" id="KW-0227">DNA damage</keyword>